<sequence length="196" mass="22023">MRSDAAPQAEAYRYEFEQPNFLITRILITLDATGRGRLEYVEKDVPDLTHAPVALRPESLLRLQQLATKAAELSPMPPSEKHANLGLNKLTLLVNGRSISLAFTYTPNPVLLDLGKFFRGLVTQHQRVSQIETARRYQPLDMPKLLRDVEADLNGQRIAEPAALAELFSSLANDLRLSLIARNHAKRLYLRVNGKS</sequence>
<dbReference type="Proteomes" id="UP000676506">
    <property type="component" value="Chromosome 1"/>
</dbReference>
<accession>A0ABX8BBG4</accession>
<gene>
    <name evidence="1" type="ORF">J8C06_02690</name>
</gene>
<organism evidence="1 2">
    <name type="scientific">Chloracidobacterium validum</name>
    <dbReference type="NCBI Taxonomy" id="2821543"/>
    <lineage>
        <taxon>Bacteria</taxon>
        <taxon>Pseudomonadati</taxon>
        <taxon>Acidobacteriota</taxon>
        <taxon>Terriglobia</taxon>
        <taxon>Terriglobales</taxon>
        <taxon>Acidobacteriaceae</taxon>
        <taxon>Chloracidobacterium</taxon>
    </lineage>
</organism>
<dbReference type="EMBL" id="CP072648">
    <property type="protein sequence ID" value="QUW03366.1"/>
    <property type="molecule type" value="Genomic_DNA"/>
</dbReference>
<dbReference type="RefSeq" id="WP_211429257.1">
    <property type="nucleotide sequence ID" value="NZ_CP072648.1"/>
</dbReference>
<proteinExistence type="predicted"/>
<name>A0ABX8BBG4_9BACT</name>
<reference evidence="1 2" key="1">
    <citation type="submission" date="2021-03" db="EMBL/GenBank/DDBJ databases">
        <title>Genomic and phenotypic characterization of Chloracidobacterium isolates provides evidence for multiple species.</title>
        <authorList>
            <person name="Saini M.K."/>
            <person name="Costas A.M.G."/>
            <person name="Tank M."/>
            <person name="Bryant D.A."/>
        </authorList>
    </citation>
    <scope>NUCLEOTIDE SEQUENCE [LARGE SCALE GENOMIC DNA]</scope>
    <source>
        <strain evidence="1 2">BV2-C</strain>
    </source>
</reference>
<keyword evidence="2" id="KW-1185">Reference proteome</keyword>
<protein>
    <submittedName>
        <fullName evidence="1">Uncharacterized protein</fullName>
    </submittedName>
</protein>
<evidence type="ECO:0000313" key="2">
    <source>
        <dbReference type="Proteomes" id="UP000676506"/>
    </source>
</evidence>
<evidence type="ECO:0000313" key="1">
    <source>
        <dbReference type="EMBL" id="QUW03366.1"/>
    </source>
</evidence>